<comment type="caution">
    <text evidence="1">The sequence shown here is derived from an EMBL/GenBank/DDBJ whole genome shotgun (WGS) entry which is preliminary data.</text>
</comment>
<dbReference type="EMBL" id="JAAGMN010005951">
    <property type="protein sequence ID" value="NEE16067.1"/>
    <property type="molecule type" value="Genomic_DNA"/>
</dbReference>
<protein>
    <recommendedName>
        <fullName evidence="2">FtsK domain-containing protein</fullName>
    </recommendedName>
</protein>
<dbReference type="SUPFAM" id="SSF52540">
    <property type="entry name" value="P-loop containing nucleoside triphosphate hydrolases"/>
    <property type="match status" value="1"/>
</dbReference>
<dbReference type="AlphaFoldDB" id="A0A6G3XEG3"/>
<dbReference type="Gene3D" id="3.40.50.300">
    <property type="entry name" value="P-loop containing nucleotide triphosphate hydrolases"/>
    <property type="match status" value="1"/>
</dbReference>
<dbReference type="InterPro" id="IPR027417">
    <property type="entry name" value="P-loop_NTPase"/>
</dbReference>
<organism evidence="1">
    <name type="scientific">Streptomyces sp. SID7499</name>
    <dbReference type="NCBI Taxonomy" id="2706086"/>
    <lineage>
        <taxon>Bacteria</taxon>
        <taxon>Bacillati</taxon>
        <taxon>Actinomycetota</taxon>
        <taxon>Actinomycetes</taxon>
        <taxon>Kitasatosporales</taxon>
        <taxon>Streptomycetaceae</taxon>
        <taxon>Streptomyces</taxon>
    </lineage>
</organism>
<accession>A0A6G3XEG3</accession>
<evidence type="ECO:0000313" key="1">
    <source>
        <dbReference type="EMBL" id="NEE16067.1"/>
    </source>
</evidence>
<name>A0A6G3XEG3_9ACTN</name>
<reference evidence="1" key="1">
    <citation type="submission" date="2020-01" db="EMBL/GenBank/DDBJ databases">
        <title>Insect and environment-associated Actinomycetes.</title>
        <authorList>
            <person name="Currrie C."/>
            <person name="Chevrette M."/>
            <person name="Carlson C."/>
            <person name="Stubbendieck R."/>
            <person name="Wendt-Pienkowski E."/>
        </authorList>
    </citation>
    <scope>NUCLEOTIDE SEQUENCE</scope>
    <source>
        <strain evidence="1">SID7499</strain>
    </source>
</reference>
<sequence length="167" mass="17493">TDPDAVSRTVPVRDGDMTVDASPVVWRTGGRSTEPHLLAVGQPGGGTTTLVRSIALQALQSGDVIVVDGSGTGEYGALAGRSGVLAVESGLGGALATLEWAAHETERRLITANRARQSGHRVPDDILRPLWILLDRPGVLGHLAVADGRPDPLELLRIPLRHGRAAQ</sequence>
<feature type="non-terminal residue" evidence="1">
    <location>
        <position position="167"/>
    </location>
</feature>
<proteinExistence type="predicted"/>
<gene>
    <name evidence="1" type="ORF">G3M58_57570</name>
</gene>
<evidence type="ECO:0008006" key="2">
    <source>
        <dbReference type="Google" id="ProtNLM"/>
    </source>
</evidence>
<feature type="non-terminal residue" evidence="1">
    <location>
        <position position="1"/>
    </location>
</feature>